<accession>A0A9Q3BD63</accession>
<organism evidence="2 3">
    <name type="scientific">Austropuccinia psidii MF-1</name>
    <dbReference type="NCBI Taxonomy" id="1389203"/>
    <lineage>
        <taxon>Eukaryota</taxon>
        <taxon>Fungi</taxon>
        <taxon>Dikarya</taxon>
        <taxon>Basidiomycota</taxon>
        <taxon>Pucciniomycotina</taxon>
        <taxon>Pucciniomycetes</taxon>
        <taxon>Pucciniales</taxon>
        <taxon>Sphaerophragmiaceae</taxon>
        <taxon>Austropuccinia</taxon>
    </lineage>
</organism>
<keyword evidence="3" id="KW-1185">Reference proteome</keyword>
<dbReference type="Proteomes" id="UP000765509">
    <property type="component" value="Unassembled WGS sequence"/>
</dbReference>
<comment type="caution">
    <text evidence="2">The sequence shown here is derived from an EMBL/GenBank/DDBJ whole genome shotgun (WGS) entry which is preliminary data.</text>
</comment>
<protein>
    <submittedName>
        <fullName evidence="2">Uncharacterized protein</fullName>
    </submittedName>
</protein>
<evidence type="ECO:0000313" key="3">
    <source>
        <dbReference type="Proteomes" id="UP000765509"/>
    </source>
</evidence>
<feature type="region of interest" description="Disordered" evidence="1">
    <location>
        <begin position="1"/>
        <end position="22"/>
    </location>
</feature>
<reference evidence="2" key="1">
    <citation type="submission" date="2021-03" db="EMBL/GenBank/DDBJ databases">
        <title>Draft genome sequence of rust myrtle Austropuccinia psidii MF-1, a brazilian biotype.</title>
        <authorList>
            <person name="Quecine M.C."/>
            <person name="Pachon D.M.R."/>
            <person name="Bonatelli M.L."/>
            <person name="Correr F.H."/>
            <person name="Franceschini L.M."/>
            <person name="Leite T.F."/>
            <person name="Margarido G.R.A."/>
            <person name="Almeida C.A."/>
            <person name="Ferrarezi J.A."/>
            <person name="Labate C.A."/>
        </authorList>
    </citation>
    <scope>NUCLEOTIDE SEQUENCE</scope>
    <source>
        <strain evidence="2">MF-1</strain>
    </source>
</reference>
<evidence type="ECO:0000313" key="2">
    <source>
        <dbReference type="EMBL" id="MBW0462958.1"/>
    </source>
</evidence>
<dbReference type="AlphaFoldDB" id="A0A9Q3BD63"/>
<proteinExistence type="predicted"/>
<name>A0A9Q3BD63_9BASI</name>
<sequence>MAKIIENGIDGRTNSNSDSNSNSDCSSIGVLWMTVHHVTIPGSPAEPHSSRYRPRVDVQQPTYAAISHCSQFSGSHTVVTSPKQSLLLLYSTFRLQYKKNKFSSHYFIPAKYSPFCLKLNLVFLLKQTYDPLGGLSAGTFWLISDF</sequence>
<dbReference type="EMBL" id="AVOT02000460">
    <property type="protein sequence ID" value="MBW0462958.1"/>
    <property type="molecule type" value="Genomic_DNA"/>
</dbReference>
<evidence type="ECO:0000256" key="1">
    <source>
        <dbReference type="SAM" id="MobiDB-lite"/>
    </source>
</evidence>
<gene>
    <name evidence="2" type="ORF">O181_002673</name>
</gene>